<evidence type="ECO:0000256" key="1">
    <source>
        <dbReference type="SAM" id="MobiDB-lite"/>
    </source>
</evidence>
<sequence>MTYKNLWKNDESTPVATRADDVSGDRGNGSLSDPSSETDLDLRLGPWPDLGSISIGDKKPATTIILEFSLVPPSTLHSGSNSSPYAHSGDSAVVDRVSNQYLTQKVCCSYPFQKETLNTLLVSIMFNHIFLLCDNFDSLKDNPKATTQLLRDEGFGDVQLFIGDYPKQGDDELAGHTPYLQNYSLMRACGIT</sequence>
<dbReference type="InParanoid" id="A0A4Q1B9F1"/>
<organism evidence="2 3">
    <name type="scientific">Tremella mesenterica</name>
    <name type="common">Jelly fungus</name>
    <dbReference type="NCBI Taxonomy" id="5217"/>
    <lineage>
        <taxon>Eukaryota</taxon>
        <taxon>Fungi</taxon>
        <taxon>Dikarya</taxon>
        <taxon>Basidiomycota</taxon>
        <taxon>Agaricomycotina</taxon>
        <taxon>Tremellomycetes</taxon>
        <taxon>Tremellales</taxon>
        <taxon>Tremellaceae</taxon>
        <taxon>Tremella</taxon>
    </lineage>
</organism>
<comment type="caution">
    <text evidence="2">The sequence shown here is derived from an EMBL/GenBank/DDBJ whole genome shotgun (WGS) entry which is preliminary data.</text>
</comment>
<feature type="region of interest" description="Disordered" evidence="1">
    <location>
        <begin position="1"/>
        <end position="40"/>
    </location>
</feature>
<name>A0A4Q1B9F1_TREME</name>
<gene>
    <name evidence="2" type="ORF">M231_07352</name>
</gene>
<dbReference type="EMBL" id="SDIL01000138">
    <property type="protein sequence ID" value="RXK35408.1"/>
    <property type="molecule type" value="Genomic_DNA"/>
</dbReference>
<evidence type="ECO:0000313" key="3">
    <source>
        <dbReference type="Proteomes" id="UP000289152"/>
    </source>
</evidence>
<dbReference type="Proteomes" id="UP000289152">
    <property type="component" value="Unassembled WGS sequence"/>
</dbReference>
<proteinExistence type="predicted"/>
<protein>
    <submittedName>
        <fullName evidence="2">Uncharacterized protein</fullName>
    </submittedName>
</protein>
<dbReference type="VEuPathDB" id="FungiDB:TREMEDRAFT_61196"/>
<reference evidence="2 3" key="1">
    <citation type="submission" date="2016-06" db="EMBL/GenBank/DDBJ databases">
        <title>Evolution of pathogenesis and genome organization in the Tremellales.</title>
        <authorList>
            <person name="Cuomo C."/>
            <person name="Litvintseva A."/>
            <person name="Heitman J."/>
            <person name="Chen Y."/>
            <person name="Sun S."/>
            <person name="Springer D."/>
            <person name="Dromer F."/>
            <person name="Young S."/>
            <person name="Zeng Q."/>
            <person name="Chapman S."/>
            <person name="Gujja S."/>
            <person name="Saif S."/>
            <person name="Birren B."/>
        </authorList>
    </citation>
    <scope>NUCLEOTIDE SEQUENCE [LARGE SCALE GENOMIC DNA]</scope>
    <source>
        <strain evidence="2 3">ATCC 28783</strain>
    </source>
</reference>
<evidence type="ECO:0000313" key="2">
    <source>
        <dbReference type="EMBL" id="RXK35408.1"/>
    </source>
</evidence>
<dbReference type="AlphaFoldDB" id="A0A4Q1B9F1"/>
<accession>A0A4Q1B9F1</accession>
<keyword evidence="3" id="KW-1185">Reference proteome</keyword>